<accession>A0A1K1N316</accession>
<keyword evidence="2" id="KW-0732">Signal</keyword>
<feature type="signal peptide" evidence="2">
    <location>
        <begin position="1"/>
        <end position="19"/>
    </location>
</feature>
<evidence type="ECO:0000256" key="1">
    <source>
        <dbReference type="SAM" id="MobiDB-lite"/>
    </source>
</evidence>
<sequence>MDIRKITAAAAAFAMLCMAASCSSEGKKSSTKNTHKAASEPVSESVEGVDANDAVDAVSGDAYLAIADEGFNVQYLGDKDENKSNQLSYDAGIAHIKGNGDYTVSVTADTNGFRYDTTGDINGEFVVKGLGFAAVIIDDAEKTMPNAVITVKGIKVDGKDIELKKKSYTNTESGSVRANIFNEWVSDDSIPADAKCAEGALFNNGDSASPSDINDGGYSAQIVSRDDFAQWKNVEVNFSVSGLE</sequence>
<evidence type="ECO:0000313" key="4">
    <source>
        <dbReference type="Proteomes" id="UP000183461"/>
    </source>
</evidence>
<dbReference type="RefSeq" id="WP_072299958.1">
    <property type="nucleotide sequence ID" value="NZ_FPIP01000003.1"/>
</dbReference>
<dbReference type="AlphaFoldDB" id="A0A1K1N316"/>
<feature type="chain" id="PRO_5039465042" description="Lipoprotein" evidence="2">
    <location>
        <begin position="20"/>
        <end position="244"/>
    </location>
</feature>
<evidence type="ECO:0008006" key="5">
    <source>
        <dbReference type="Google" id="ProtNLM"/>
    </source>
</evidence>
<proteinExistence type="predicted"/>
<organism evidence="3 4">
    <name type="scientific">Ruminococcus flavefaciens</name>
    <dbReference type="NCBI Taxonomy" id="1265"/>
    <lineage>
        <taxon>Bacteria</taxon>
        <taxon>Bacillati</taxon>
        <taxon>Bacillota</taxon>
        <taxon>Clostridia</taxon>
        <taxon>Eubacteriales</taxon>
        <taxon>Oscillospiraceae</taxon>
        <taxon>Ruminococcus</taxon>
    </lineage>
</organism>
<feature type="region of interest" description="Disordered" evidence="1">
    <location>
        <begin position="25"/>
        <end position="50"/>
    </location>
</feature>
<name>A0A1K1N316_RUMFL</name>
<reference evidence="3 4" key="1">
    <citation type="submission" date="2016-11" db="EMBL/GenBank/DDBJ databases">
        <authorList>
            <person name="Jaros S."/>
            <person name="Januszkiewicz K."/>
            <person name="Wedrychowicz H."/>
        </authorList>
    </citation>
    <scope>NUCLEOTIDE SEQUENCE [LARGE SCALE GENOMIC DNA]</scope>
    <source>
        <strain evidence="3 4">YL228</strain>
    </source>
</reference>
<dbReference type="PROSITE" id="PS51257">
    <property type="entry name" value="PROKAR_LIPOPROTEIN"/>
    <property type="match status" value="1"/>
</dbReference>
<dbReference type="Proteomes" id="UP000183461">
    <property type="component" value="Unassembled WGS sequence"/>
</dbReference>
<evidence type="ECO:0000313" key="3">
    <source>
        <dbReference type="EMBL" id="SFW29697.1"/>
    </source>
</evidence>
<protein>
    <recommendedName>
        <fullName evidence="5">Lipoprotein</fullName>
    </recommendedName>
</protein>
<gene>
    <name evidence="3" type="ORF">SAMN02910280_1652</name>
</gene>
<dbReference type="EMBL" id="FPIP01000003">
    <property type="protein sequence ID" value="SFW29697.1"/>
    <property type="molecule type" value="Genomic_DNA"/>
</dbReference>
<evidence type="ECO:0000256" key="2">
    <source>
        <dbReference type="SAM" id="SignalP"/>
    </source>
</evidence>